<evidence type="ECO:0000256" key="4">
    <source>
        <dbReference type="ARBA" id="ARBA00022475"/>
    </source>
</evidence>
<feature type="domain" description="Histidine kinase" evidence="15">
    <location>
        <begin position="158"/>
        <end position="376"/>
    </location>
</feature>
<dbReference type="RefSeq" id="WP_025020606.1">
    <property type="nucleotide sequence ID" value="NZ_AZFH01000139.1"/>
</dbReference>
<dbReference type="CDD" id="cd00075">
    <property type="entry name" value="HATPase"/>
    <property type="match status" value="1"/>
</dbReference>
<dbReference type="OrthoDB" id="335833at2"/>
<dbReference type="CDD" id="cd00082">
    <property type="entry name" value="HisKA"/>
    <property type="match status" value="1"/>
</dbReference>
<evidence type="ECO:0000256" key="7">
    <source>
        <dbReference type="ARBA" id="ARBA00022692"/>
    </source>
</evidence>
<dbReference type="InterPro" id="IPR004358">
    <property type="entry name" value="Sig_transdc_His_kin-like_C"/>
</dbReference>
<evidence type="ECO:0000256" key="3">
    <source>
        <dbReference type="ARBA" id="ARBA00012438"/>
    </source>
</evidence>
<keyword evidence="10" id="KW-0067">ATP-binding</keyword>
<feature type="transmembrane region" description="Helical" evidence="14">
    <location>
        <begin position="65"/>
        <end position="86"/>
    </location>
</feature>
<dbReference type="FunFam" id="3.30.565.10:FF:000013">
    <property type="entry name" value="Two-component sensor histidine kinase"/>
    <property type="match status" value="1"/>
</dbReference>
<keyword evidence="4" id="KW-1003">Cell membrane</keyword>
<sequence>MKLRLTGREKSELVVEGIITVILLLLMEMSLYILLNQLVTQNPGLKNGIFQIKMSLSFGPSNIRIWSWGWLFMALATLVNVAVVYWRLIRRYGQMQLHHIIDELHYIAAGHLEHKIPFELKGPMQKVVESVNALVESAVNAMEEERRIERSKDELITNVSHDIRTPLTSIIGYLGLVENQQYQNEADLLKYTHTAYLKAGQMKALVDDLFEYTKINQTGAKLNLGQLDLGAMIEQLGASFELEAQKKQMKIKIDVPVEPLMIEADGEKLARVFNNLITNALKYGHGGHQIVLSAQQLSAKEVKIVVKNDGEPIPQASLSQVFDRFYRVESSRSKETGGTGLGLAITQGIVQMHQGYIYVTSDETWTSFIIHLPLTNQHQVEMRN</sequence>
<keyword evidence="12" id="KW-0902">Two-component regulatory system</keyword>
<dbReference type="EMBL" id="AZFH01000139">
    <property type="protein sequence ID" value="KRL78684.1"/>
    <property type="molecule type" value="Genomic_DNA"/>
</dbReference>
<evidence type="ECO:0000259" key="15">
    <source>
        <dbReference type="PROSITE" id="PS50109"/>
    </source>
</evidence>
<dbReference type="SUPFAM" id="SSF55874">
    <property type="entry name" value="ATPase domain of HSP90 chaperone/DNA topoisomerase II/histidine kinase"/>
    <property type="match status" value="1"/>
</dbReference>
<keyword evidence="11 14" id="KW-1133">Transmembrane helix</keyword>
<dbReference type="Proteomes" id="UP000051048">
    <property type="component" value="Unassembled WGS sequence"/>
</dbReference>
<dbReference type="PANTHER" id="PTHR45528:SF1">
    <property type="entry name" value="SENSOR HISTIDINE KINASE CPXA"/>
    <property type="match status" value="1"/>
</dbReference>
<dbReference type="GO" id="GO:0000155">
    <property type="term" value="F:phosphorelay sensor kinase activity"/>
    <property type="evidence" value="ECO:0007669"/>
    <property type="project" value="InterPro"/>
</dbReference>
<evidence type="ECO:0000313" key="17">
    <source>
        <dbReference type="EMBL" id="KRL78684.1"/>
    </source>
</evidence>
<keyword evidence="9 17" id="KW-0418">Kinase</keyword>
<dbReference type="Pfam" id="PF00512">
    <property type="entry name" value="HisKA"/>
    <property type="match status" value="1"/>
</dbReference>
<dbReference type="EC" id="2.7.13.3" evidence="3"/>
<dbReference type="PROSITE" id="PS50109">
    <property type="entry name" value="HIS_KIN"/>
    <property type="match status" value="1"/>
</dbReference>
<evidence type="ECO:0000256" key="14">
    <source>
        <dbReference type="SAM" id="Phobius"/>
    </source>
</evidence>
<dbReference type="PRINTS" id="PR00344">
    <property type="entry name" value="BCTRLSENSOR"/>
</dbReference>
<evidence type="ECO:0000313" key="18">
    <source>
        <dbReference type="Proteomes" id="UP000051048"/>
    </source>
</evidence>
<name>A0A0R1TBQ2_9LACO</name>
<dbReference type="SUPFAM" id="SSF47384">
    <property type="entry name" value="Homodimeric domain of signal transducing histidine kinase"/>
    <property type="match status" value="1"/>
</dbReference>
<dbReference type="InterPro" id="IPR050398">
    <property type="entry name" value="HssS/ArlS-like"/>
</dbReference>
<dbReference type="Gene3D" id="1.10.287.130">
    <property type="match status" value="1"/>
</dbReference>
<evidence type="ECO:0000256" key="10">
    <source>
        <dbReference type="ARBA" id="ARBA00022840"/>
    </source>
</evidence>
<keyword evidence="6" id="KW-0808">Transferase</keyword>
<dbReference type="InterPro" id="IPR036097">
    <property type="entry name" value="HisK_dim/P_sf"/>
</dbReference>
<comment type="catalytic activity">
    <reaction evidence="1">
        <text>ATP + protein L-histidine = ADP + protein N-phospho-L-histidine.</text>
        <dbReference type="EC" id="2.7.13.3"/>
    </reaction>
</comment>
<reference evidence="17 18" key="1">
    <citation type="journal article" date="2015" name="Genome Announc.">
        <title>Expanding the biotechnology potential of lactobacilli through comparative genomics of 213 strains and associated genera.</title>
        <authorList>
            <person name="Sun Z."/>
            <person name="Harris H.M."/>
            <person name="McCann A."/>
            <person name="Guo C."/>
            <person name="Argimon S."/>
            <person name="Zhang W."/>
            <person name="Yang X."/>
            <person name="Jeffery I.B."/>
            <person name="Cooney J.C."/>
            <person name="Kagawa T.F."/>
            <person name="Liu W."/>
            <person name="Song Y."/>
            <person name="Salvetti E."/>
            <person name="Wrobel A."/>
            <person name="Rasinkangas P."/>
            <person name="Parkhill J."/>
            <person name="Rea M.C."/>
            <person name="O'Sullivan O."/>
            <person name="Ritari J."/>
            <person name="Douillard F.P."/>
            <person name="Paul Ross R."/>
            <person name="Yang R."/>
            <person name="Briner A.E."/>
            <person name="Felis G.E."/>
            <person name="de Vos W.M."/>
            <person name="Barrangou R."/>
            <person name="Klaenhammer T.R."/>
            <person name="Caufield P.W."/>
            <person name="Cui Y."/>
            <person name="Zhang H."/>
            <person name="O'Toole P.W."/>
        </authorList>
    </citation>
    <scope>NUCLEOTIDE SEQUENCE [LARGE SCALE GENOMIC DNA]</scope>
    <source>
        <strain evidence="17 18">DSM 15833</strain>
    </source>
</reference>
<comment type="subcellular location">
    <subcellularLocation>
        <location evidence="2">Cell membrane</location>
        <topology evidence="2">Multi-pass membrane protein</topology>
    </subcellularLocation>
</comment>
<evidence type="ECO:0000256" key="5">
    <source>
        <dbReference type="ARBA" id="ARBA00022553"/>
    </source>
</evidence>
<evidence type="ECO:0000256" key="6">
    <source>
        <dbReference type="ARBA" id="ARBA00022679"/>
    </source>
</evidence>
<keyword evidence="5" id="KW-0597">Phosphoprotein</keyword>
<feature type="domain" description="HAMP" evidence="16">
    <location>
        <begin position="91"/>
        <end position="143"/>
    </location>
</feature>
<evidence type="ECO:0000256" key="13">
    <source>
        <dbReference type="ARBA" id="ARBA00023136"/>
    </source>
</evidence>
<dbReference type="InterPro" id="IPR005467">
    <property type="entry name" value="His_kinase_dom"/>
</dbReference>
<evidence type="ECO:0000256" key="9">
    <source>
        <dbReference type="ARBA" id="ARBA00022777"/>
    </source>
</evidence>
<feature type="transmembrane region" description="Helical" evidence="14">
    <location>
        <begin position="12"/>
        <end position="35"/>
    </location>
</feature>
<evidence type="ECO:0000259" key="16">
    <source>
        <dbReference type="PROSITE" id="PS50885"/>
    </source>
</evidence>
<evidence type="ECO:0000256" key="8">
    <source>
        <dbReference type="ARBA" id="ARBA00022741"/>
    </source>
</evidence>
<evidence type="ECO:0000256" key="2">
    <source>
        <dbReference type="ARBA" id="ARBA00004651"/>
    </source>
</evidence>
<dbReference type="SMART" id="SM00388">
    <property type="entry name" value="HisKA"/>
    <property type="match status" value="1"/>
</dbReference>
<keyword evidence="13 14" id="KW-0472">Membrane</keyword>
<dbReference type="SMART" id="SM00387">
    <property type="entry name" value="HATPase_c"/>
    <property type="match status" value="1"/>
</dbReference>
<evidence type="ECO:0000256" key="1">
    <source>
        <dbReference type="ARBA" id="ARBA00000085"/>
    </source>
</evidence>
<proteinExistence type="predicted"/>
<dbReference type="STRING" id="1423740.FC36_GL001067"/>
<dbReference type="InterPro" id="IPR003660">
    <property type="entry name" value="HAMP_dom"/>
</dbReference>
<keyword evidence="7 14" id="KW-0812">Transmembrane</keyword>
<dbReference type="AlphaFoldDB" id="A0A0R1TBQ2"/>
<dbReference type="PATRIC" id="fig|1423740.3.peg.1137"/>
<protein>
    <recommendedName>
        <fullName evidence="3">histidine kinase</fullName>
        <ecNumber evidence="3">2.7.13.3</ecNumber>
    </recommendedName>
</protein>
<dbReference type="Pfam" id="PF02518">
    <property type="entry name" value="HATPase_c"/>
    <property type="match status" value="1"/>
</dbReference>
<evidence type="ECO:0000256" key="11">
    <source>
        <dbReference type="ARBA" id="ARBA00022989"/>
    </source>
</evidence>
<evidence type="ECO:0000256" key="12">
    <source>
        <dbReference type="ARBA" id="ARBA00023012"/>
    </source>
</evidence>
<dbReference type="InterPro" id="IPR003594">
    <property type="entry name" value="HATPase_dom"/>
</dbReference>
<dbReference type="GO" id="GO:0005524">
    <property type="term" value="F:ATP binding"/>
    <property type="evidence" value="ECO:0007669"/>
    <property type="project" value="UniProtKB-KW"/>
</dbReference>
<comment type="caution">
    <text evidence="17">The sequence shown here is derived from an EMBL/GenBank/DDBJ whole genome shotgun (WGS) entry which is preliminary data.</text>
</comment>
<organism evidence="17 18">
    <name type="scientific">Ligilactobacillus equi DSM 15833 = JCM 10991</name>
    <dbReference type="NCBI Taxonomy" id="1423740"/>
    <lineage>
        <taxon>Bacteria</taxon>
        <taxon>Bacillati</taxon>
        <taxon>Bacillota</taxon>
        <taxon>Bacilli</taxon>
        <taxon>Lactobacillales</taxon>
        <taxon>Lactobacillaceae</taxon>
        <taxon>Ligilactobacillus</taxon>
    </lineage>
</organism>
<dbReference type="InterPro" id="IPR036890">
    <property type="entry name" value="HATPase_C_sf"/>
</dbReference>
<dbReference type="InterPro" id="IPR003661">
    <property type="entry name" value="HisK_dim/P_dom"/>
</dbReference>
<gene>
    <name evidence="17" type="ORF">FC36_GL001067</name>
</gene>
<dbReference type="GO" id="GO:0005886">
    <property type="term" value="C:plasma membrane"/>
    <property type="evidence" value="ECO:0007669"/>
    <property type="project" value="UniProtKB-SubCell"/>
</dbReference>
<dbReference type="PANTHER" id="PTHR45528">
    <property type="entry name" value="SENSOR HISTIDINE KINASE CPXA"/>
    <property type="match status" value="1"/>
</dbReference>
<dbReference type="PROSITE" id="PS50885">
    <property type="entry name" value="HAMP"/>
    <property type="match status" value="1"/>
</dbReference>
<accession>A0A0R1TBQ2</accession>
<keyword evidence="8" id="KW-0547">Nucleotide-binding</keyword>
<dbReference type="Gene3D" id="3.30.565.10">
    <property type="entry name" value="Histidine kinase-like ATPase, C-terminal domain"/>
    <property type="match status" value="1"/>
</dbReference>